<evidence type="ECO:0000313" key="4">
    <source>
        <dbReference type="EMBL" id="PMD46369.1"/>
    </source>
</evidence>
<proteinExistence type="predicted"/>
<dbReference type="Proteomes" id="UP000235786">
    <property type="component" value="Unassembled WGS sequence"/>
</dbReference>
<keyword evidence="5" id="KW-1185">Reference proteome</keyword>
<dbReference type="SUPFAM" id="SSF52540">
    <property type="entry name" value="P-loop containing nucleoside triphosphate hydrolases"/>
    <property type="match status" value="1"/>
</dbReference>
<evidence type="ECO:0000259" key="3">
    <source>
        <dbReference type="Pfam" id="PF25053"/>
    </source>
</evidence>
<protein>
    <submittedName>
        <fullName evidence="4">Uncharacterized protein</fullName>
    </submittedName>
</protein>
<feature type="domain" description="Nephrocystin 3-like N-terminal" evidence="2">
    <location>
        <begin position="291"/>
        <end position="463"/>
    </location>
</feature>
<gene>
    <name evidence="4" type="ORF">L207DRAFT_211376</name>
</gene>
<dbReference type="EMBL" id="KZ613939">
    <property type="protein sequence ID" value="PMD46369.1"/>
    <property type="molecule type" value="Genomic_DNA"/>
</dbReference>
<name>A0A2J6S6H5_HYAVF</name>
<dbReference type="PANTHER" id="PTHR10039">
    <property type="entry name" value="AMELOGENIN"/>
    <property type="match status" value="1"/>
</dbReference>
<dbReference type="InterPro" id="IPR056693">
    <property type="entry name" value="DUF7791"/>
</dbReference>
<dbReference type="Gene3D" id="3.40.50.300">
    <property type="entry name" value="P-loop containing nucleotide triphosphate hydrolases"/>
    <property type="match status" value="1"/>
</dbReference>
<evidence type="ECO:0000313" key="5">
    <source>
        <dbReference type="Proteomes" id="UP000235786"/>
    </source>
</evidence>
<reference evidence="4 5" key="1">
    <citation type="submission" date="2016-04" db="EMBL/GenBank/DDBJ databases">
        <title>A degradative enzymes factory behind the ericoid mycorrhizal symbiosis.</title>
        <authorList>
            <consortium name="DOE Joint Genome Institute"/>
            <person name="Martino E."/>
            <person name="Morin E."/>
            <person name="Grelet G."/>
            <person name="Kuo A."/>
            <person name="Kohler A."/>
            <person name="Daghino S."/>
            <person name="Barry K."/>
            <person name="Choi C."/>
            <person name="Cichocki N."/>
            <person name="Clum A."/>
            <person name="Copeland A."/>
            <person name="Hainaut M."/>
            <person name="Haridas S."/>
            <person name="Labutti K."/>
            <person name="Lindquist E."/>
            <person name="Lipzen A."/>
            <person name="Khouja H.-R."/>
            <person name="Murat C."/>
            <person name="Ohm R."/>
            <person name="Olson A."/>
            <person name="Spatafora J."/>
            <person name="Veneault-Fourrey C."/>
            <person name="Henrissat B."/>
            <person name="Grigoriev I."/>
            <person name="Martin F."/>
            <person name="Perotto S."/>
        </authorList>
    </citation>
    <scope>NUCLEOTIDE SEQUENCE [LARGE SCALE GENOMIC DNA]</scope>
    <source>
        <strain evidence="4 5">F</strain>
    </source>
</reference>
<dbReference type="InterPro" id="IPR056884">
    <property type="entry name" value="NPHP3-like_N"/>
</dbReference>
<dbReference type="InterPro" id="IPR027417">
    <property type="entry name" value="P-loop_NTPase"/>
</dbReference>
<sequence length="955" mass="108050">MDPLTALSTAGTLVQFVDFALKVLTTGHQLYKLPTGSLSAYEELKCVARDFSGLSKSLNGARRALVSEPSKYDNSLEDLCRRCETAAQELMEHLGTLRTQGKKEPLKSFRSSFKATWDQEHLHVLVQKLQSLSKSIGAWFLVDIDCIDFTSIKQTERFARLDDQSQEIICTLLNVQSSRSADLFDQRKAVAQMLDRLDSASSSFSKSSPAVGGSSPGDLSAKVKHSISAKVARNSPLRALEDELKAKQQVESSILEYLQFSTMPERLEEVSEVHQRTFRRIFEPQRTTPRSCFTSWLKTGEGVFWINGKAGSGKSTLMRYICDHPKTRQVLSEWAAPTALSMAGFIFWDSGTREQRSQLGFLRALLFKVLDGCRDLIPVVLPWLWARRYSQVLDPLTPHPPEKPLPLSDLMQAFSILAQQTSIPLKLCLFIDGLDEYEGDFENMVGLFERLARSPSIKICVSSQPSLEYENSFSSFPGLKLPDLTLKDIKAYVSGRLMTSNRYQKLVAKEPIPAAALENKIVASADGVFLWIRLVVESLLSGIGIHNEIHDLQSRLDILPTDLEKLYHHLLTNKIDPIYIDDASKTFEILRQSKDAELSVLALALTDETYFEKAITSPLRPWNEGEILSVCQKMDDRLKTRCAGLIEVSGTVTEALYEPGSKANDKVMYLHRTVKAFLDQPKVHTLIASRIKKLQFDANIGLLQSSLLQLKIIPKHNGQFKFWQLAREAMQYASVADLSTDSHMSLVHELGRTIKAYRKASNNFYPEKWSESFLAVAVQYNLWSYVEKQLSAQELLKQGVTVRTLLAYALGVRGFHNYDIEHNKEMVRLLLKHATKDGTNSNIFKTSTIWQQVLQPFEERYLEQEFFVRQFEVVKLFLQYGADPETICILKDGRELTADTIIREGLPKYPHPATDDILRLLDVQEALEKPKPSVIQRFSSWSSRKPKMTNTTALI</sequence>
<dbReference type="Pfam" id="PF25053">
    <property type="entry name" value="DUF7791"/>
    <property type="match status" value="1"/>
</dbReference>
<organism evidence="4 5">
    <name type="scientific">Hyaloscypha variabilis (strain UAMH 11265 / GT02V1 / F)</name>
    <name type="common">Meliniomyces variabilis</name>
    <dbReference type="NCBI Taxonomy" id="1149755"/>
    <lineage>
        <taxon>Eukaryota</taxon>
        <taxon>Fungi</taxon>
        <taxon>Dikarya</taxon>
        <taxon>Ascomycota</taxon>
        <taxon>Pezizomycotina</taxon>
        <taxon>Leotiomycetes</taxon>
        <taxon>Helotiales</taxon>
        <taxon>Hyaloscyphaceae</taxon>
        <taxon>Hyaloscypha</taxon>
        <taxon>Hyaloscypha variabilis</taxon>
    </lineage>
</organism>
<evidence type="ECO:0000256" key="1">
    <source>
        <dbReference type="ARBA" id="ARBA00022737"/>
    </source>
</evidence>
<accession>A0A2J6S6H5</accession>
<dbReference type="AlphaFoldDB" id="A0A2J6S6H5"/>
<dbReference type="STRING" id="1149755.A0A2J6S6H5"/>
<feature type="domain" description="DUF7791" evidence="3">
    <location>
        <begin position="574"/>
        <end position="717"/>
    </location>
</feature>
<dbReference type="PANTHER" id="PTHR10039:SF5">
    <property type="entry name" value="NACHT DOMAIN-CONTAINING PROTEIN"/>
    <property type="match status" value="1"/>
</dbReference>
<dbReference type="Pfam" id="PF24883">
    <property type="entry name" value="NPHP3_N"/>
    <property type="match status" value="1"/>
</dbReference>
<evidence type="ECO:0000259" key="2">
    <source>
        <dbReference type="Pfam" id="PF24883"/>
    </source>
</evidence>
<keyword evidence="1" id="KW-0677">Repeat</keyword>
<dbReference type="OrthoDB" id="443402at2759"/>